<comment type="cofactor">
    <cofactor evidence="1">
        <name>Mg(2+)</name>
        <dbReference type="ChEBI" id="CHEBI:18420"/>
    </cofactor>
</comment>
<dbReference type="CDD" id="cd06855">
    <property type="entry name" value="GT_GPT_euk"/>
    <property type="match status" value="1"/>
</dbReference>
<evidence type="ECO:0000256" key="3">
    <source>
        <dbReference type="ARBA" id="ARBA00004922"/>
    </source>
</evidence>
<evidence type="ECO:0000256" key="2">
    <source>
        <dbReference type="ARBA" id="ARBA00004477"/>
    </source>
</evidence>
<dbReference type="GO" id="GO:0016757">
    <property type="term" value="F:glycosyltransferase activity"/>
    <property type="evidence" value="ECO:0007669"/>
    <property type="project" value="UniProtKB-KW"/>
</dbReference>
<comment type="similarity">
    <text evidence="4">Belongs to the glycosyltransferase 4 family.</text>
</comment>
<feature type="transmembrane region" description="Helical" evidence="19">
    <location>
        <begin position="138"/>
        <end position="160"/>
    </location>
</feature>
<keyword evidence="10" id="KW-0479">Metal-binding</keyword>
<feature type="transmembrane region" description="Helical" evidence="19">
    <location>
        <begin position="237"/>
        <end position="258"/>
    </location>
</feature>
<organism evidence="20">
    <name type="scientific">Araucaria cunninghamii</name>
    <name type="common">Hoop pine</name>
    <name type="synonym">Moreton Bay pine</name>
    <dbReference type="NCBI Taxonomy" id="56994"/>
    <lineage>
        <taxon>Eukaryota</taxon>
        <taxon>Viridiplantae</taxon>
        <taxon>Streptophyta</taxon>
        <taxon>Embryophyta</taxon>
        <taxon>Tracheophyta</taxon>
        <taxon>Spermatophyta</taxon>
        <taxon>Pinopsida</taxon>
        <taxon>Pinidae</taxon>
        <taxon>Conifers II</taxon>
        <taxon>Araucariales</taxon>
        <taxon>Araucariaceae</taxon>
        <taxon>Araucaria</taxon>
    </lineage>
</organism>
<evidence type="ECO:0000256" key="13">
    <source>
        <dbReference type="ARBA" id="ARBA00022989"/>
    </source>
</evidence>
<comment type="function">
    <text evidence="17">UDP-N-acetylglucosamine--dolichyl-phosphate N-acetylglucosaminephosphotransferase that operates in the biosynthetic pathway of dolichol-linked oligosaccharides, the glycan precursors employed in protein asparagine (N)-glycosylation. The assembly of dolichol-linked oligosaccharides begins on the cytosolic side of the endoplasmic reticulum membrane and finishes in its lumen. The sequential addition of sugars to dolichol pyrophosphate produces dolichol-linked oligosaccharides containing fourteen sugars, including two GlcNAcs, nine mannoses and three glucoses. Once assembled, the oligosaccharide is transferred from the lipid to nascent proteins by oligosaccharyltransferases. Catalyzes the initial step of dolichol-linked oligosaccharide biosynthesis, transfering GlcNAc-1-P from cytosolic UDP-GlcNAc onto the carrier lipid dolichyl phosphate (P-dolichol), yielding GlcNAc-P-P-dolichol embedded in the cytoplasmic leaflet of the endoplasmic reticulum membrane.</text>
</comment>
<dbReference type="UniPathway" id="UPA00378"/>
<evidence type="ECO:0000256" key="18">
    <source>
        <dbReference type="ARBA" id="ARBA00045078"/>
    </source>
</evidence>
<evidence type="ECO:0000256" key="12">
    <source>
        <dbReference type="ARBA" id="ARBA00022842"/>
    </source>
</evidence>
<dbReference type="EMBL" id="GCKF01035661">
    <property type="protein sequence ID" value="JAG96909.1"/>
    <property type="molecule type" value="Transcribed_RNA"/>
</dbReference>
<evidence type="ECO:0000256" key="14">
    <source>
        <dbReference type="ARBA" id="ARBA00023136"/>
    </source>
</evidence>
<evidence type="ECO:0000256" key="10">
    <source>
        <dbReference type="ARBA" id="ARBA00022723"/>
    </source>
</evidence>
<keyword evidence="11" id="KW-0256">Endoplasmic reticulum</keyword>
<dbReference type="InterPro" id="IPR033895">
    <property type="entry name" value="GPT"/>
</dbReference>
<dbReference type="PANTHER" id="PTHR10571:SF0">
    <property type="entry name" value="UDP-N-ACETYLGLUCOSAMINE--DOLICHYL-PHOSPHATE N-ACETYLGLUCOSAMINEPHOSPHOTRANSFERASE"/>
    <property type="match status" value="1"/>
</dbReference>
<keyword evidence="7" id="KW-0328">Glycosyltransferase</keyword>
<dbReference type="EC" id="2.7.8.15" evidence="5"/>
<keyword evidence="12" id="KW-0460">Magnesium</keyword>
<feature type="transmembrane region" description="Helical" evidence="19">
    <location>
        <begin position="181"/>
        <end position="200"/>
    </location>
</feature>
<dbReference type="Pfam" id="PF00953">
    <property type="entry name" value="Glycos_transf_4"/>
    <property type="match status" value="1"/>
</dbReference>
<evidence type="ECO:0000256" key="1">
    <source>
        <dbReference type="ARBA" id="ARBA00001946"/>
    </source>
</evidence>
<dbReference type="PANTHER" id="PTHR10571">
    <property type="entry name" value="UDP-N-ACETYLGLUCOSAMINE--DOLICHYL-PHOSPHATE N-ACETYLGLUCOSAMINEPHOSPHOTRANSFERASE"/>
    <property type="match status" value="1"/>
</dbReference>
<keyword evidence="13 19" id="KW-1133">Transmembrane helix</keyword>
<reference evidence="20" key="1">
    <citation type="submission" date="2015-03" db="EMBL/GenBank/DDBJ databases">
        <title>A transcriptome of Araucaria cunninghamii, an australian fine timber species.</title>
        <authorList>
            <person name="Jing Yi C.J.Y."/>
            <person name="Yin San L.Y.S."/>
            <person name="Abdul Karim S.S."/>
            <person name="Wan Azmi N.N."/>
            <person name="Hercus R.R."/>
            <person name="Croft L.L."/>
        </authorList>
    </citation>
    <scope>NUCLEOTIDE SEQUENCE</scope>
    <source>
        <strain evidence="20">MI0301</strain>
        <tissue evidence="20">Leaf</tissue>
    </source>
</reference>
<evidence type="ECO:0000256" key="8">
    <source>
        <dbReference type="ARBA" id="ARBA00022679"/>
    </source>
</evidence>
<comment type="subcellular location">
    <subcellularLocation>
        <location evidence="2">Endoplasmic reticulum membrane</location>
        <topology evidence="2">Multi-pass membrane protein</topology>
    </subcellularLocation>
</comment>
<feature type="transmembrane region" description="Helical" evidence="19">
    <location>
        <begin position="352"/>
        <end position="374"/>
    </location>
</feature>
<keyword evidence="8" id="KW-0808">Transferase</keyword>
<evidence type="ECO:0000256" key="16">
    <source>
        <dbReference type="ARBA" id="ARBA00033238"/>
    </source>
</evidence>
<protein>
    <recommendedName>
        <fullName evidence="6">UDP-N-acetylglucosamine--dolichyl-phosphate N-acetylglucosaminephosphotransferase</fullName>
        <ecNumber evidence="5">2.7.8.15</ecNumber>
    </recommendedName>
    <alternativeName>
        <fullName evidence="15">GlcNAc-1-P transferase</fullName>
    </alternativeName>
    <alternativeName>
        <fullName evidence="16">N-acetylglucosamine-1-phosphate transferase</fullName>
    </alternativeName>
</protein>
<dbReference type="GO" id="GO:0003975">
    <property type="term" value="F:UDP-N-acetylglucosamine-dolichyl-phosphate N-acetylglucosaminephosphotransferase activity"/>
    <property type="evidence" value="ECO:0007669"/>
    <property type="project" value="UniProtKB-EC"/>
</dbReference>
<keyword evidence="9 19" id="KW-0812">Transmembrane</keyword>
<comment type="pathway">
    <text evidence="3">Protein modification; protein glycosylation.</text>
</comment>
<dbReference type="GO" id="GO:0005789">
    <property type="term" value="C:endoplasmic reticulum membrane"/>
    <property type="evidence" value="ECO:0007669"/>
    <property type="project" value="UniProtKB-SubCell"/>
</dbReference>
<evidence type="ECO:0000256" key="11">
    <source>
        <dbReference type="ARBA" id="ARBA00022824"/>
    </source>
</evidence>
<dbReference type="AlphaFoldDB" id="A0A0D6R261"/>
<dbReference type="GO" id="GO:0006488">
    <property type="term" value="P:dolichol-linked oligosaccharide biosynthetic process"/>
    <property type="evidence" value="ECO:0007669"/>
    <property type="project" value="InterPro"/>
</dbReference>
<feature type="transmembrane region" description="Helical" evidence="19">
    <location>
        <begin position="270"/>
        <end position="294"/>
    </location>
</feature>
<feature type="transmembrane region" description="Helical" evidence="19">
    <location>
        <begin position="29"/>
        <end position="50"/>
    </location>
</feature>
<evidence type="ECO:0000256" key="17">
    <source>
        <dbReference type="ARBA" id="ARBA00044717"/>
    </source>
</evidence>
<evidence type="ECO:0000256" key="5">
    <source>
        <dbReference type="ARBA" id="ARBA00013225"/>
    </source>
</evidence>
<name>A0A0D6R261_ARACU</name>
<evidence type="ECO:0000256" key="6">
    <source>
        <dbReference type="ARBA" id="ARBA00017659"/>
    </source>
</evidence>
<evidence type="ECO:0000256" key="15">
    <source>
        <dbReference type="ARBA" id="ARBA00029567"/>
    </source>
</evidence>
<feature type="transmembrane region" description="Helical" evidence="19">
    <location>
        <begin position="206"/>
        <end position="225"/>
    </location>
</feature>
<feature type="transmembrane region" description="Helical" evidence="19">
    <location>
        <begin position="79"/>
        <end position="95"/>
    </location>
</feature>
<evidence type="ECO:0000313" key="20">
    <source>
        <dbReference type="EMBL" id="JAG96909.1"/>
    </source>
</evidence>
<feature type="transmembrane region" description="Helical" evidence="19">
    <location>
        <begin position="107"/>
        <end position="126"/>
    </location>
</feature>
<evidence type="ECO:0000256" key="19">
    <source>
        <dbReference type="SAM" id="Phobius"/>
    </source>
</evidence>
<evidence type="ECO:0000256" key="4">
    <source>
        <dbReference type="ARBA" id="ARBA00009317"/>
    </source>
</evidence>
<evidence type="ECO:0000256" key="9">
    <source>
        <dbReference type="ARBA" id="ARBA00022692"/>
    </source>
</evidence>
<keyword evidence="14 19" id="KW-0472">Membrane</keyword>
<accession>A0A0D6R261</accession>
<dbReference type="GO" id="GO:0046872">
    <property type="term" value="F:metal ion binding"/>
    <property type="evidence" value="ECO:0007669"/>
    <property type="project" value="UniProtKB-KW"/>
</dbReference>
<proteinExistence type="inferred from homology"/>
<comment type="catalytic activity">
    <reaction evidence="18">
        <text>a di-trans,poly-cis-dolichyl phosphate + UDP-N-acetyl-alpha-D-glucosamine = an N-acetyl-alpha-D-glucosaminyl-diphospho-di-trans,poly-cis-dolichol + UMP</text>
        <dbReference type="Rhea" id="RHEA:13289"/>
        <dbReference type="Rhea" id="RHEA-COMP:19498"/>
        <dbReference type="Rhea" id="RHEA-COMP:19507"/>
        <dbReference type="ChEBI" id="CHEBI:57683"/>
        <dbReference type="ChEBI" id="CHEBI:57705"/>
        <dbReference type="ChEBI" id="CHEBI:57865"/>
        <dbReference type="ChEBI" id="CHEBI:58427"/>
        <dbReference type="EC" id="2.7.8.15"/>
    </reaction>
    <physiologicalReaction direction="left-to-right" evidence="18">
        <dbReference type="Rhea" id="RHEA:13290"/>
    </physiologicalReaction>
</comment>
<dbReference type="InterPro" id="IPR000715">
    <property type="entry name" value="Glycosyl_transferase_4"/>
</dbReference>
<evidence type="ECO:0000256" key="7">
    <source>
        <dbReference type="ARBA" id="ARBA00022676"/>
    </source>
</evidence>
<sequence length="379" mass="42656">MVIALMCLFPYFYLLFFYYDIEGEMRRSIVINMVMSIGAFFATVVIIPVASKYVLRRNMFGYDINKKGSPQGSIKVPEALGLVTGVVYLVVAILFQHFNFTSDSVWLVEYNAALGSICFMLFLGFVDDVLDIPWRIKLFLPSIAALPLLMAYAGHTTIVIPKPLHSYLGIQVLDLGWIYKLYMFLLAVFCTNSINIHAGINGLEVGQTIVISSAILIHNLMQIGISPEADYKQAHAFSIYLIQPFVGASLGLLSYNWYPSSVFVGDTFTYFAGMTMAVVGILGHFSETLLLFFLPQVLNFLYSCPQLFKIVPCPRHRLPSYDPQTQVLTGSRDMNLVNLFLRLFGRCSELSLCIKLLAFQALSCAFCFGLRYVMTGWYK</sequence>